<feature type="transmembrane region" description="Helical" evidence="7">
    <location>
        <begin position="346"/>
        <end position="362"/>
    </location>
</feature>
<proteinExistence type="predicted"/>
<feature type="transmembrane region" description="Helical" evidence="7">
    <location>
        <begin position="60"/>
        <end position="78"/>
    </location>
</feature>
<reference evidence="9" key="1">
    <citation type="journal article" date="2019" name="Int. J. Syst. Evol. Microbiol.">
        <title>The Global Catalogue of Microorganisms (GCM) 10K type strain sequencing project: providing services to taxonomists for standard genome sequencing and annotation.</title>
        <authorList>
            <consortium name="The Broad Institute Genomics Platform"/>
            <consortium name="The Broad Institute Genome Sequencing Center for Infectious Disease"/>
            <person name="Wu L."/>
            <person name="Ma J."/>
        </authorList>
    </citation>
    <scope>NUCLEOTIDE SEQUENCE [LARGE SCALE GENOMIC DNA]</scope>
    <source>
        <strain evidence="9">KACC 14249</strain>
    </source>
</reference>
<dbReference type="EMBL" id="JBHSRD010000006">
    <property type="protein sequence ID" value="MFC6008619.1"/>
    <property type="molecule type" value="Genomic_DNA"/>
</dbReference>
<gene>
    <name evidence="8" type="ORF">ACFQDO_15890</name>
</gene>
<evidence type="ECO:0000256" key="4">
    <source>
        <dbReference type="ARBA" id="ARBA00022989"/>
    </source>
</evidence>
<organism evidence="8 9">
    <name type="scientific">Angustibacter luteus</name>
    <dbReference type="NCBI Taxonomy" id="658456"/>
    <lineage>
        <taxon>Bacteria</taxon>
        <taxon>Bacillati</taxon>
        <taxon>Actinomycetota</taxon>
        <taxon>Actinomycetes</taxon>
        <taxon>Kineosporiales</taxon>
        <taxon>Kineosporiaceae</taxon>
    </lineage>
</organism>
<keyword evidence="4 7" id="KW-1133">Transmembrane helix</keyword>
<dbReference type="RefSeq" id="WP_345714569.1">
    <property type="nucleotide sequence ID" value="NZ_BAABFP010000002.1"/>
</dbReference>
<dbReference type="Pfam" id="PF02653">
    <property type="entry name" value="BPD_transp_2"/>
    <property type="match status" value="1"/>
</dbReference>
<keyword evidence="5 7" id="KW-0472">Membrane</keyword>
<evidence type="ECO:0000313" key="9">
    <source>
        <dbReference type="Proteomes" id="UP001596189"/>
    </source>
</evidence>
<dbReference type="Proteomes" id="UP001596189">
    <property type="component" value="Unassembled WGS sequence"/>
</dbReference>
<accession>A0ABW1JIH7</accession>
<evidence type="ECO:0000256" key="6">
    <source>
        <dbReference type="SAM" id="MobiDB-lite"/>
    </source>
</evidence>
<keyword evidence="2" id="KW-1003">Cell membrane</keyword>
<feature type="region of interest" description="Disordered" evidence="6">
    <location>
        <begin position="1"/>
        <end position="43"/>
    </location>
</feature>
<name>A0ABW1JIH7_9ACTN</name>
<feature type="compositionally biased region" description="Low complexity" evidence="6">
    <location>
        <begin position="10"/>
        <end position="21"/>
    </location>
</feature>
<comment type="caution">
    <text evidence="8">The sequence shown here is derived from an EMBL/GenBank/DDBJ whole genome shotgun (WGS) entry which is preliminary data.</text>
</comment>
<feature type="transmembrane region" description="Helical" evidence="7">
    <location>
        <begin position="267"/>
        <end position="289"/>
    </location>
</feature>
<dbReference type="CDD" id="cd06579">
    <property type="entry name" value="TM_PBP1_transp_AraH_like"/>
    <property type="match status" value="1"/>
</dbReference>
<evidence type="ECO:0000256" key="2">
    <source>
        <dbReference type="ARBA" id="ARBA00022475"/>
    </source>
</evidence>
<dbReference type="InterPro" id="IPR001851">
    <property type="entry name" value="ABC_transp_permease"/>
</dbReference>
<protein>
    <submittedName>
        <fullName evidence="8">ABC transporter permease</fullName>
    </submittedName>
</protein>
<feature type="transmembrane region" description="Helical" evidence="7">
    <location>
        <begin position="213"/>
        <end position="236"/>
    </location>
</feature>
<feature type="transmembrane region" description="Helical" evidence="7">
    <location>
        <begin position="173"/>
        <end position="192"/>
    </location>
</feature>
<dbReference type="PANTHER" id="PTHR32196">
    <property type="entry name" value="ABC TRANSPORTER PERMEASE PROTEIN YPHD-RELATED-RELATED"/>
    <property type="match status" value="1"/>
</dbReference>
<feature type="transmembrane region" description="Helical" evidence="7">
    <location>
        <begin position="145"/>
        <end position="167"/>
    </location>
</feature>
<comment type="subcellular location">
    <subcellularLocation>
        <location evidence="1">Cell membrane</location>
        <topology evidence="1">Multi-pass membrane protein</topology>
    </subcellularLocation>
</comment>
<evidence type="ECO:0000256" key="3">
    <source>
        <dbReference type="ARBA" id="ARBA00022692"/>
    </source>
</evidence>
<dbReference type="PANTHER" id="PTHR32196:SF72">
    <property type="entry name" value="RIBOSE IMPORT PERMEASE PROTEIN RBSC"/>
    <property type="match status" value="1"/>
</dbReference>
<evidence type="ECO:0000313" key="8">
    <source>
        <dbReference type="EMBL" id="MFC6008619.1"/>
    </source>
</evidence>
<keyword evidence="3 7" id="KW-0812">Transmembrane</keyword>
<evidence type="ECO:0000256" key="5">
    <source>
        <dbReference type="ARBA" id="ARBA00023136"/>
    </source>
</evidence>
<keyword evidence="9" id="KW-1185">Reference proteome</keyword>
<evidence type="ECO:0000256" key="7">
    <source>
        <dbReference type="SAM" id="Phobius"/>
    </source>
</evidence>
<feature type="transmembrane region" description="Helical" evidence="7">
    <location>
        <begin position="90"/>
        <end position="110"/>
    </location>
</feature>
<feature type="transmembrane region" description="Helical" evidence="7">
    <location>
        <begin position="301"/>
        <end position="334"/>
    </location>
</feature>
<sequence>MSDSMPAKNATADAVGAPADAQPSGEPRSEAAVSPDAALSSHDTSGGVRGLLGRVVKVQSFQILLVLFAIFLIFAALAPDTFPTWANMRLVIQNVSILAVLGVGMTYVIITSGIDLSIGSVLVFSGVVAAKAMQASGGDGWGTAILGIVLSVICGILWGVLNGYLIAKAKVPPLIVTLGTLSGALGLAQVITDGVDIREVPSVLATNIGYGNIPGTTIPTISVIALVFVIVFGIILHKTKFGLYTYAVGSNEESARRVGVKVDKHLILIYALSGAMAGVAGILSLAQYSTTAIAGQSNTSLAVIAAVVIGGTSLFGGIGTIFGTVVGLFIPAILQNGFVITGVQPFWQQVAVGAVLVVAVYIDQRRRAAASRASGTGKRSLAHLFRRSA</sequence>
<evidence type="ECO:0000256" key="1">
    <source>
        <dbReference type="ARBA" id="ARBA00004651"/>
    </source>
</evidence>